<gene>
    <name evidence="2" type="ORF">B0I36DRAFT_417265</name>
</gene>
<dbReference type="Proteomes" id="UP000756346">
    <property type="component" value="Unassembled WGS sequence"/>
</dbReference>
<dbReference type="RefSeq" id="XP_046008725.1">
    <property type="nucleotide sequence ID" value="XM_046162106.1"/>
</dbReference>
<keyword evidence="1" id="KW-1133">Transmembrane helix</keyword>
<keyword evidence="1" id="KW-0472">Membrane</keyword>
<comment type="caution">
    <text evidence="2">The sequence shown here is derived from an EMBL/GenBank/DDBJ whole genome shotgun (WGS) entry which is preliminary data.</text>
</comment>
<sequence length="195" mass="22055">MSAMFSTSRGLVLGRYEKLDRDETEELDQSSDGASTVKPGSGGFRSPCIRITLSVIIALETAVLVFVLLTAMPYSESAVHVPRPLDSIGNGSEIFSEWIDCGQSFSEARNRGCVWDLMLGLWIHESCFNGVMMDRYLRERNHSFYYDRELTQEMSEEEARRGEVVLWGDAGFHHRHFVLALRMDPTFSQCGFPKA</sequence>
<accession>A0A9P8Y1N5</accession>
<dbReference type="AlphaFoldDB" id="A0A9P8Y1N5"/>
<dbReference type="GeneID" id="70191652"/>
<protein>
    <submittedName>
        <fullName evidence="2">Uncharacterized protein</fullName>
    </submittedName>
</protein>
<evidence type="ECO:0000313" key="3">
    <source>
        <dbReference type="Proteomes" id="UP000756346"/>
    </source>
</evidence>
<keyword evidence="3" id="KW-1185">Reference proteome</keyword>
<reference evidence="2" key="1">
    <citation type="journal article" date="2021" name="Nat. Commun.">
        <title>Genetic determinants of endophytism in the Arabidopsis root mycobiome.</title>
        <authorList>
            <person name="Mesny F."/>
            <person name="Miyauchi S."/>
            <person name="Thiergart T."/>
            <person name="Pickel B."/>
            <person name="Atanasova L."/>
            <person name="Karlsson M."/>
            <person name="Huettel B."/>
            <person name="Barry K.W."/>
            <person name="Haridas S."/>
            <person name="Chen C."/>
            <person name="Bauer D."/>
            <person name="Andreopoulos W."/>
            <person name="Pangilinan J."/>
            <person name="LaButti K."/>
            <person name="Riley R."/>
            <person name="Lipzen A."/>
            <person name="Clum A."/>
            <person name="Drula E."/>
            <person name="Henrissat B."/>
            <person name="Kohler A."/>
            <person name="Grigoriev I.V."/>
            <person name="Martin F.M."/>
            <person name="Hacquard S."/>
        </authorList>
    </citation>
    <scope>NUCLEOTIDE SEQUENCE</scope>
    <source>
        <strain evidence="2">MPI-CAGE-CH-0230</strain>
    </source>
</reference>
<organism evidence="2 3">
    <name type="scientific">Microdochium trichocladiopsis</name>
    <dbReference type="NCBI Taxonomy" id="1682393"/>
    <lineage>
        <taxon>Eukaryota</taxon>
        <taxon>Fungi</taxon>
        <taxon>Dikarya</taxon>
        <taxon>Ascomycota</taxon>
        <taxon>Pezizomycotina</taxon>
        <taxon>Sordariomycetes</taxon>
        <taxon>Xylariomycetidae</taxon>
        <taxon>Xylariales</taxon>
        <taxon>Microdochiaceae</taxon>
        <taxon>Microdochium</taxon>
    </lineage>
</organism>
<name>A0A9P8Y1N5_9PEZI</name>
<keyword evidence="1" id="KW-0812">Transmembrane</keyword>
<feature type="transmembrane region" description="Helical" evidence="1">
    <location>
        <begin position="51"/>
        <end position="74"/>
    </location>
</feature>
<dbReference type="EMBL" id="JAGTJQ010000009">
    <property type="protein sequence ID" value="KAH7025177.1"/>
    <property type="molecule type" value="Genomic_DNA"/>
</dbReference>
<dbReference type="PANTHER" id="PTHR35896:SF3">
    <property type="entry name" value="MAJOR FACILITATOR SUPERFAMILY TRANSPORTER"/>
    <property type="match status" value="1"/>
</dbReference>
<dbReference type="InterPro" id="IPR053008">
    <property type="entry name" value="Phomopsin_biosynth_assoc"/>
</dbReference>
<evidence type="ECO:0000313" key="2">
    <source>
        <dbReference type="EMBL" id="KAH7025177.1"/>
    </source>
</evidence>
<proteinExistence type="predicted"/>
<dbReference type="PANTHER" id="PTHR35896">
    <property type="entry name" value="IG-LIKE DOMAIN-CONTAINING PROTEIN"/>
    <property type="match status" value="1"/>
</dbReference>
<evidence type="ECO:0000256" key="1">
    <source>
        <dbReference type="SAM" id="Phobius"/>
    </source>
</evidence>
<dbReference type="OrthoDB" id="3501153at2759"/>